<dbReference type="InterPro" id="IPR025296">
    <property type="entry name" value="DUF4158"/>
</dbReference>
<feature type="compositionally biased region" description="Polar residues" evidence="5">
    <location>
        <begin position="184"/>
        <end position="200"/>
    </location>
</feature>
<organism evidence="8 9">
    <name type="scientific">Nostoc favosum CHAB5714</name>
    <dbReference type="NCBI Taxonomy" id="2780399"/>
    <lineage>
        <taxon>Bacteria</taxon>
        <taxon>Bacillati</taxon>
        <taxon>Cyanobacteriota</taxon>
        <taxon>Cyanophyceae</taxon>
        <taxon>Nostocales</taxon>
        <taxon>Nostocaceae</taxon>
        <taxon>Nostoc</taxon>
        <taxon>Nostoc favosum</taxon>
    </lineage>
</organism>
<evidence type="ECO:0000256" key="2">
    <source>
        <dbReference type="ARBA" id="ARBA00022578"/>
    </source>
</evidence>
<gene>
    <name evidence="8" type="ORF">LC586_40000</name>
</gene>
<evidence type="ECO:0000313" key="9">
    <source>
        <dbReference type="Proteomes" id="UP001199525"/>
    </source>
</evidence>
<evidence type="ECO:0000259" key="6">
    <source>
        <dbReference type="Pfam" id="PF01526"/>
    </source>
</evidence>
<keyword evidence="9" id="KW-1185">Reference proteome</keyword>
<protein>
    <submittedName>
        <fullName evidence="8">Tn3 family transposase</fullName>
    </submittedName>
</protein>
<evidence type="ECO:0000259" key="7">
    <source>
        <dbReference type="Pfam" id="PF13700"/>
    </source>
</evidence>
<dbReference type="Proteomes" id="UP001199525">
    <property type="component" value="Unassembled WGS sequence"/>
</dbReference>
<evidence type="ECO:0000256" key="4">
    <source>
        <dbReference type="ARBA" id="ARBA00023172"/>
    </source>
</evidence>
<feature type="domain" description="DUF4158" evidence="7">
    <location>
        <begin position="7"/>
        <end position="137"/>
    </location>
</feature>
<evidence type="ECO:0000256" key="1">
    <source>
        <dbReference type="ARBA" id="ARBA00009402"/>
    </source>
</evidence>
<dbReference type="InterPro" id="IPR047653">
    <property type="entry name" value="Tn3-like_transpos"/>
</dbReference>
<dbReference type="Pfam" id="PF01526">
    <property type="entry name" value="DDE_Tnp_Tn3"/>
    <property type="match status" value="1"/>
</dbReference>
<dbReference type="InterPro" id="IPR002513">
    <property type="entry name" value="Tn3_Tnp_DDE_dom"/>
</dbReference>
<evidence type="ECO:0000256" key="3">
    <source>
        <dbReference type="ARBA" id="ARBA00023125"/>
    </source>
</evidence>
<dbReference type="NCBIfam" id="NF033527">
    <property type="entry name" value="transpos_Tn3"/>
    <property type="match status" value="1"/>
</dbReference>
<dbReference type="EMBL" id="JAIVFQ010000210">
    <property type="protein sequence ID" value="MCC5605127.1"/>
    <property type="molecule type" value="Genomic_DNA"/>
</dbReference>
<proteinExistence type="inferred from homology"/>
<dbReference type="RefSeq" id="WP_229491277.1">
    <property type="nucleotide sequence ID" value="NZ_JAIVFQ010000210.1"/>
</dbReference>
<sequence>MKRHWEVDELIEHWTLLPDEEALLENKIGANQLGFAVLLKFFQLEGRFPTEKSDVPKPVIVYLAKQLSIPWEEYHTYDWQGRSIKYHRAQIRSFLGFREATASDETEMINWLVEQVLAHEQNIEHLLALVFQQFRSLHIEPTTNQQTLRLIRSAIRKYETNFFSNTLQKLSHLTKTQIDALLSQTTTTDSEENINPQDAQESCDFSDLKADPGRVGLESIFTEVAKLQCLQKLELPLNLFSSVSPKVLEIYKLRVAAELPSQLRAHPEAIRYTLMSAFCYKRSQEITDSLIELLLQIVHRLSARAETKIEKELLQDFKRVSGKTGLLYQLAEVSLANPDGIVKDVVYPVVGQQTLIDLVKEFKSTGNAYRQKVYKVMRSSYSSYYRRMVPKILDVLEFRSNNDVHRPVIQALELIQKYADSNQRYYDVSEEVPLDGILRNSWREIILEKDVHGHERINRINYEISVLQALREQLRCKEIWVVGANRYRNPEEDLPADFDSLRESYYQALNKPTDVDVFINSLQQAMHEALSSLDKNIPHNSKVKILQKGKGWISVSPLEAQTESTFISRLKGEIGLRWSTTSLLDILKEADLRIGFTEHFKTVASRETLDRTTLQKRLLLCLYGLGTNTGLKRLSAAAPDSNYQDLRYVQRRFINKNHLRKAITEIVNAIFHVRLPQIWGEATTTCASDSKKFGAWDQNLMTEWHIRYGGRGVMIYWHVERKSTCIYSQLKTCSSSEVAAMIEGVLRHCTNMKVEKNFVDSHGQSEVAFAFCHLLGFELLPRLKRIHSQKLYRPEAGNTSAYPNLQLILTRPIKWDLIRQQYDQMVKYTTALRLGIAEPEAILKRFTRANLQHPTYQALCELGKAVKTIFLCQYLQSEALRREINEGLNVIENWNSANSFIFYGKGGEIATNRLEEQELSVLSLHLLQICLVYINTLMIQQVLKEPAWMSKMKTEDFRALTPLFYSHVNPYGTFRLNLEERLRIEHESLEVSV</sequence>
<comment type="similarity">
    <text evidence="1">Belongs to the transposase 7 family.</text>
</comment>
<accession>A0ABS8ILP5</accession>
<dbReference type="Pfam" id="PF13700">
    <property type="entry name" value="DUF4158"/>
    <property type="match status" value="1"/>
</dbReference>
<keyword evidence="2" id="KW-0815">Transposition</keyword>
<name>A0ABS8ILP5_9NOSO</name>
<evidence type="ECO:0000256" key="5">
    <source>
        <dbReference type="SAM" id="MobiDB-lite"/>
    </source>
</evidence>
<keyword evidence="4" id="KW-0233">DNA recombination</keyword>
<comment type="caution">
    <text evidence="8">The sequence shown here is derived from an EMBL/GenBank/DDBJ whole genome shotgun (WGS) entry which is preliminary data.</text>
</comment>
<keyword evidence="3" id="KW-0238">DNA-binding</keyword>
<feature type="domain" description="Tn3 transposase DDE" evidence="6">
    <location>
        <begin position="585"/>
        <end position="974"/>
    </location>
</feature>
<reference evidence="8 9" key="1">
    <citation type="journal article" date="2021" name="Microorganisms">
        <title>Genome Evolution of Filamentous Cyanobacterium Nostoc Species: From Facultative Symbiosis to Free Living.</title>
        <authorList>
            <person name="Huo D."/>
            <person name="Li H."/>
            <person name="Cai F."/>
            <person name="Guo X."/>
            <person name="Qiao Z."/>
            <person name="Wang W."/>
            <person name="Yu G."/>
            <person name="Li R."/>
        </authorList>
    </citation>
    <scope>NUCLEOTIDE SEQUENCE [LARGE SCALE GENOMIC DNA]</scope>
    <source>
        <strain evidence="8 9">CHAB 5714</strain>
    </source>
</reference>
<feature type="region of interest" description="Disordered" evidence="5">
    <location>
        <begin position="184"/>
        <end position="203"/>
    </location>
</feature>
<evidence type="ECO:0000313" key="8">
    <source>
        <dbReference type="EMBL" id="MCC5605127.1"/>
    </source>
</evidence>